<feature type="non-terminal residue" evidence="2">
    <location>
        <position position="1"/>
    </location>
</feature>
<organism evidence="2 3">
    <name type="scientific">Meganyctiphanes norvegica</name>
    <name type="common">Northern krill</name>
    <name type="synonym">Thysanopoda norvegica</name>
    <dbReference type="NCBI Taxonomy" id="48144"/>
    <lineage>
        <taxon>Eukaryota</taxon>
        <taxon>Metazoa</taxon>
        <taxon>Ecdysozoa</taxon>
        <taxon>Arthropoda</taxon>
        <taxon>Crustacea</taxon>
        <taxon>Multicrustacea</taxon>
        <taxon>Malacostraca</taxon>
        <taxon>Eumalacostraca</taxon>
        <taxon>Eucarida</taxon>
        <taxon>Euphausiacea</taxon>
        <taxon>Euphausiidae</taxon>
        <taxon>Meganyctiphanes</taxon>
    </lineage>
</organism>
<sequence length="148" mass="16443">RSIAGLKSSPCRPGSKRDRQGRCRKMFVPRGQPQRPRQNTSGGGRCKPTERRIGPNCILQVNNKGLARTHQVVEDQTSSLGIHQVVEYQTSGLRTHQVVEDQTNSLGIHQVVKDQTRTGGLRIQNANLMKYRLEPIASLEVEGAPQPI</sequence>
<dbReference type="EMBL" id="CAXKWB010067720">
    <property type="protein sequence ID" value="CAL4191341.1"/>
    <property type="molecule type" value="Genomic_DNA"/>
</dbReference>
<keyword evidence="3" id="KW-1185">Reference proteome</keyword>
<protein>
    <submittedName>
        <fullName evidence="2">Uncharacterized protein</fullName>
    </submittedName>
</protein>
<evidence type="ECO:0000313" key="2">
    <source>
        <dbReference type="EMBL" id="CAL4191341.1"/>
    </source>
</evidence>
<name>A0AAV2SIL8_MEGNR</name>
<proteinExistence type="predicted"/>
<accession>A0AAV2SIL8</accession>
<reference evidence="2 3" key="1">
    <citation type="submission" date="2024-05" db="EMBL/GenBank/DDBJ databases">
        <authorList>
            <person name="Wallberg A."/>
        </authorList>
    </citation>
    <scope>NUCLEOTIDE SEQUENCE [LARGE SCALE GENOMIC DNA]</scope>
</reference>
<dbReference type="Proteomes" id="UP001497623">
    <property type="component" value="Unassembled WGS sequence"/>
</dbReference>
<evidence type="ECO:0000313" key="3">
    <source>
        <dbReference type="Proteomes" id="UP001497623"/>
    </source>
</evidence>
<comment type="caution">
    <text evidence="2">The sequence shown here is derived from an EMBL/GenBank/DDBJ whole genome shotgun (WGS) entry which is preliminary data.</text>
</comment>
<gene>
    <name evidence="2" type="ORF">MNOR_LOCUS36584</name>
</gene>
<evidence type="ECO:0000256" key="1">
    <source>
        <dbReference type="SAM" id="MobiDB-lite"/>
    </source>
</evidence>
<dbReference type="AlphaFoldDB" id="A0AAV2SIL8"/>
<feature type="region of interest" description="Disordered" evidence="1">
    <location>
        <begin position="1"/>
        <end position="51"/>
    </location>
</feature>